<dbReference type="InParanoid" id="A0A0D0DVZ1"/>
<name>A0A0D0DVZ1_9AGAM</name>
<dbReference type="HOGENOM" id="CLU_2590488_0_0_1"/>
<reference evidence="2 3" key="1">
    <citation type="submission" date="2014-04" db="EMBL/GenBank/DDBJ databases">
        <authorList>
            <consortium name="DOE Joint Genome Institute"/>
            <person name="Kuo A."/>
            <person name="Kohler A."/>
            <person name="Jargeat P."/>
            <person name="Nagy L.G."/>
            <person name="Floudas D."/>
            <person name="Copeland A."/>
            <person name="Barry K.W."/>
            <person name="Cichocki N."/>
            <person name="Veneault-Fourrey C."/>
            <person name="LaButti K."/>
            <person name="Lindquist E.A."/>
            <person name="Lipzen A."/>
            <person name="Lundell T."/>
            <person name="Morin E."/>
            <person name="Murat C."/>
            <person name="Sun H."/>
            <person name="Tunlid A."/>
            <person name="Henrissat B."/>
            <person name="Grigoriev I.V."/>
            <person name="Hibbett D.S."/>
            <person name="Martin F."/>
            <person name="Nordberg H.P."/>
            <person name="Cantor M.N."/>
            <person name="Hua S.X."/>
        </authorList>
    </citation>
    <scope>NUCLEOTIDE SEQUENCE [LARGE SCALE GENOMIC DNA]</scope>
    <source>
        <strain evidence="2 3">Ve08.2h10</strain>
    </source>
</reference>
<evidence type="ECO:0000313" key="3">
    <source>
        <dbReference type="Proteomes" id="UP000054538"/>
    </source>
</evidence>
<reference evidence="3" key="2">
    <citation type="submission" date="2015-01" db="EMBL/GenBank/DDBJ databases">
        <title>Evolutionary Origins and Diversification of the Mycorrhizal Mutualists.</title>
        <authorList>
            <consortium name="DOE Joint Genome Institute"/>
            <consortium name="Mycorrhizal Genomics Consortium"/>
            <person name="Kohler A."/>
            <person name="Kuo A."/>
            <person name="Nagy L.G."/>
            <person name="Floudas D."/>
            <person name="Copeland A."/>
            <person name="Barry K.W."/>
            <person name="Cichocki N."/>
            <person name="Veneault-Fourrey C."/>
            <person name="LaButti K."/>
            <person name="Lindquist E.A."/>
            <person name="Lipzen A."/>
            <person name="Lundell T."/>
            <person name="Morin E."/>
            <person name="Murat C."/>
            <person name="Riley R."/>
            <person name="Ohm R."/>
            <person name="Sun H."/>
            <person name="Tunlid A."/>
            <person name="Henrissat B."/>
            <person name="Grigoriev I.V."/>
            <person name="Hibbett D.S."/>
            <person name="Martin F."/>
        </authorList>
    </citation>
    <scope>NUCLEOTIDE SEQUENCE [LARGE SCALE GENOMIC DNA]</scope>
    <source>
        <strain evidence="3">Ve08.2h10</strain>
    </source>
</reference>
<feature type="compositionally biased region" description="Pro residues" evidence="1">
    <location>
        <begin position="23"/>
        <end position="50"/>
    </location>
</feature>
<protein>
    <submittedName>
        <fullName evidence="2">Uncharacterized protein</fullName>
    </submittedName>
</protein>
<feature type="compositionally biased region" description="Basic and acidic residues" evidence="1">
    <location>
        <begin position="64"/>
        <end position="73"/>
    </location>
</feature>
<gene>
    <name evidence="2" type="ORF">PAXRUDRAFT_152043</name>
</gene>
<evidence type="ECO:0000313" key="2">
    <source>
        <dbReference type="EMBL" id="KIK89999.1"/>
    </source>
</evidence>
<dbReference type="Proteomes" id="UP000054538">
    <property type="component" value="Unassembled WGS sequence"/>
</dbReference>
<feature type="region of interest" description="Disordered" evidence="1">
    <location>
        <begin position="1"/>
        <end position="80"/>
    </location>
</feature>
<proteinExistence type="predicted"/>
<sequence>MGHPVPDKPPSTGLAHTPQLPFLGPPIAPLAIHPGPPHSPQLPFLGPPIAPFSSPMGQVIDWDDVGKSMRDLGSKPPSTT</sequence>
<organism evidence="2 3">
    <name type="scientific">Paxillus rubicundulus Ve08.2h10</name>
    <dbReference type="NCBI Taxonomy" id="930991"/>
    <lineage>
        <taxon>Eukaryota</taxon>
        <taxon>Fungi</taxon>
        <taxon>Dikarya</taxon>
        <taxon>Basidiomycota</taxon>
        <taxon>Agaricomycotina</taxon>
        <taxon>Agaricomycetes</taxon>
        <taxon>Agaricomycetidae</taxon>
        <taxon>Boletales</taxon>
        <taxon>Paxilineae</taxon>
        <taxon>Paxillaceae</taxon>
        <taxon>Paxillus</taxon>
    </lineage>
</organism>
<dbReference type="EMBL" id="KN825524">
    <property type="protein sequence ID" value="KIK89999.1"/>
    <property type="molecule type" value="Genomic_DNA"/>
</dbReference>
<keyword evidence="3" id="KW-1185">Reference proteome</keyword>
<accession>A0A0D0DVZ1</accession>
<evidence type="ECO:0000256" key="1">
    <source>
        <dbReference type="SAM" id="MobiDB-lite"/>
    </source>
</evidence>
<dbReference type="AlphaFoldDB" id="A0A0D0DVZ1"/>